<keyword evidence="3" id="KW-1185">Reference proteome</keyword>
<feature type="compositionally biased region" description="Low complexity" evidence="1">
    <location>
        <begin position="24"/>
        <end position="34"/>
    </location>
</feature>
<dbReference type="EMBL" id="JAAMPC010000016">
    <property type="protein sequence ID" value="KAG2252440.1"/>
    <property type="molecule type" value="Genomic_DNA"/>
</dbReference>
<accession>A0A8X7PJF2</accession>
<proteinExistence type="predicted"/>
<protein>
    <submittedName>
        <fullName evidence="2">Uncharacterized protein</fullName>
    </submittedName>
</protein>
<name>A0A8X7PJF2_BRACI</name>
<feature type="region of interest" description="Disordered" evidence="1">
    <location>
        <begin position="24"/>
        <end position="65"/>
    </location>
</feature>
<reference evidence="2 3" key="1">
    <citation type="submission" date="2020-02" db="EMBL/GenBank/DDBJ databases">
        <authorList>
            <person name="Ma Q."/>
            <person name="Huang Y."/>
            <person name="Song X."/>
            <person name="Pei D."/>
        </authorList>
    </citation>
    <scope>NUCLEOTIDE SEQUENCE [LARGE SCALE GENOMIC DNA]</scope>
    <source>
        <strain evidence="2">Sxm20200214</strain>
        <tissue evidence="2">Leaf</tissue>
    </source>
</reference>
<sequence>MTTTFSHGHQLLCRLPAASPVTTTLLRPPASLSPPRRKPHDHHICSRPPASPSPPSRKPNDHHIC</sequence>
<dbReference type="AlphaFoldDB" id="A0A8X7PJF2"/>
<dbReference type="Proteomes" id="UP000886595">
    <property type="component" value="Unassembled WGS sequence"/>
</dbReference>
<gene>
    <name evidence="2" type="ORF">Bca52824_082576</name>
</gene>
<organism evidence="2 3">
    <name type="scientific">Brassica carinata</name>
    <name type="common">Ethiopian mustard</name>
    <name type="synonym">Abyssinian cabbage</name>
    <dbReference type="NCBI Taxonomy" id="52824"/>
    <lineage>
        <taxon>Eukaryota</taxon>
        <taxon>Viridiplantae</taxon>
        <taxon>Streptophyta</taxon>
        <taxon>Embryophyta</taxon>
        <taxon>Tracheophyta</taxon>
        <taxon>Spermatophyta</taxon>
        <taxon>Magnoliopsida</taxon>
        <taxon>eudicotyledons</taxon>
        <taxon>Gunneridae</taxon>
        <taxon>Pentapetalae</taxon>
        <taxon>rosids</taxon>
        <taxon>malvids</taxon>
        <taxon>Brassicales</taxon>
        <taxon>Brassicaceae</taxon>
        <taxon>Brassiceae</taxon>
        <taxon>Brassica</taxon>
    </lineage>
</organism>
<evidence type="ECO:0000313" key="3">
    <source>
        <dbReference type="Proteomes" id="UP000886595"/>
    </source>
</evidence>
<evidence type="ECO:0000313" key="2">
    <source>
        <dbReference type="EMBL" id="KAG2252440.1"/>
    </source>
</evidence>
<comment type="caution">
    <text evidence="2">The sequence shown here is derived from an EMBL/GenBank/DDBJ whole genome shotgun (WGS) entry which is preliminary data.</text>
</comment>
<evidence type="ECO:0000256" key="1">
    <source>
        <dbReference type="SAM" id="MobiDB-lite"/>
    </source>
</evidence>